<protein>
    <recommendedName>
        <fullName evidence="2">MRN complex-interacting protein N-terminal domain-containing protein</fullName>
    </recommendedName>
</protein>
<evidence type="ECO:0000313" key="4">
    <source>
        <dbReference type="Proteomes" id="UP001374535"/>
    </source>
</evidence>
<keyword evidence="4" id="KW-1185">Reference proteome</keyword>
<dbReference type="GO" id="GO:0005634">
    <property type="term" value="C:nucleus"/>
    <property type="evidence" value="ECO:0007669"/>
    <property type="project" value="TreeGrafter"/>
</dbReference>
<dbReference type="PANTHER" id="PTHR15863:SF2">
    <property type="entry name" value="MRN COMPLEX-INTERACTING PROTEIN"/>
    <property type="match status" value="1"/>
</dbReference>
<dbReference type="EMBL" id="CP144697">
    <property type="protein sequence ID" value="WVZ13740.1"/>
    <property type="molecule type" value="Genomic_DNA"/>
</dbReference>
<keyword evidence="1" id="KW-1133">Transmembrane helix</keyword>
<dbReference type="InterPro" id="IPR032739">
    <property type="entry name" value="MRNIP"/>
</dbReference>
<feature type="transmembrane region" description="Helical" evidence="1">
    <location>
        <begin position="134"/>
        <end position="157"/>
    </location>
</feature>
<keyword evidence="1" id="KW-0472">Membrane</keyword>
<dbReference type="GO" id="GO:0003682">
    <property type="term" value="F:chromatin binding"/>
    <property type="evidence" value="ECO:0007669"/>
    <property type="project" value="TreeGrafter"/>
</dbReference>
<dbReference type="PANTHER" id="PTHR15863">
    <property type="entry name" value="MRN COMPLEX-INTERACTING PROTEIN"/>
    <property type="match status" value="1"/>
</dbReference>
<evidence type="ECO:0000256" key="1">
    <source>
        <dbReference type="SAM" id="Phobius"/>
    </source>
</evidence>
<dbReference type="GO" id="GO:0007095">
    <property type="term" value="P:mitotic G2 DNA damage checkpoint signaling"/>
    <property type="evidence" value="ECO:0007669"/>
    <property type="project" value="TreeGrafter"/>
</dbReference>
<proteinExistence type="predicted"/>
<accession>A0AAQ3NNH9</accession>
<evidence type="ECO:0000259" key="2">
    <source>
        <dbReference type="Pfam" id="PF15749"/>
    </source>
</evidence>
<keyword evidence="1" id="KW-0812">Transmembrane</keyword>
<dbReference type="Pfam" id="PF15749">
    <property type="entry name" value="MRNIP"/>
    <property type="match status" value="1"/>
</dbReference>
<reference evidence="3 4" key="1">
    <citation type="journal article" date="2023" name="Life. Sci Alliance">
        <title>Evolutionary insights into 3D genome organization and epigenetic landscape of Vigna mungo.</title>
        <authorList>
            <person name="Junaid A."/>
            <person name="Singh B."/>
            <person name="Bhatia S."/>
        </authorList>
    </citation>
    <scope>NUCLEOTIDE SEQUENCE [LARGE SCALE GENOMIC DNA]</scope>
    <source>
        <strain evidence="3">Urdbean</strain>
    </source>
</reference>
<sequence length="159" mass="18374">MQVKQKKKSSNKWSCAVCNQKQSVRRVFAQGFMAKDVRKFVQDFNMSRKSFDDGEWPLAGTLDPALEISDGEVSRQKRRNDWSAYLDQEDHHTLEEQQLHRDGLFYSTCTVNLYSEFQKLVFAKILLIFLPQNFLKINAGFVLDCVFVVVIVSIAVVQC</sequence>
<feature type="domain" description="MRN complex-interacting protein N-terminal" evidence="2">
    <location>
        <begin position="1"/>
        <end position="54"/>
    </location>
</feature>
<gene>
    <name evidence="3" type="ORF">V8G54_011306</name>
</gene>
<name>A0AAQ3NNH9_VIGMU</name>
<dbReference type="AlphaFoldDB" id="A0AAQ3NNH9"/>
<evidence type="ECO:0000313" key="3">
    <source>
        <dbReference type="EMBL" id="WVZ13740.1"/>
    </source>
</evidence>
<dbReference type="InterPro" id="IPR049472">
    <property type="entry name" value="MRNIP_N"/>
</dbReference>
<organism evidence="3 4">
    <name type="scientific">Vigna mungo</name>
    <name type="common">Black gram</name>
    <name type="synonym">Phaseolus mungo</name>
    <dbReference type="NCBI Taxonomy" id="3915"/>
    <lineage>
        <taxon>Eukaryota</taxon>
        <taxon>Viridiplantae</taxon>
        <taxon>Streptophyta</taxon>
        <taxon>Embryophyta</taxon>
        <taxon>Tracheophyta</taxon>
        <taxon>Spermatophyta</taxon>
        <taxon>Magnoliopsida</taxon>
        <taxon>eudicotyledons</taxon>
        <taxon>Gunneridae</taxon>
        <taxon>Pentapetalae</taxon>
        <taxon>rosids</taxon>
        <taxon>fabids</taxon>
        <taxon>Fabales</taxon>
        <taxon>Fabaceae</taxon>
        <taxon>Papilionoideae</taxon>
        <taxon>50 kb inversion clade</taxon>
        <taxon>NPAAA clade</taxon>
        <taxon>indigoferoid/millettioid clade</taxon>
        <taxon>Phaseoleae</taxon>
        <taxon>Vigna</taxon>
    </lineage>
</organism>
<dbReference type="Proteomes" id="UP001374535">
    <property type="component" value="Chromosome 4"/>
</dbReference>